<protein>
    <submittedName>
        <fullName evidence="2">Uncharacterized protein</fullName>
    </submittedName>
</protein>
<feature type="region of interest" description="Disordered" evidence="1">
    <location>
        <begin position="191"/>
        <end position="211"/>
    </location>
</feature>
<accession>A0A432WUP5</accession>
<evidence type="ECO:0000313" key="2">
    <source>
        <dbReference type="EMBL" id="RUO37495.1"/>
    </source>
</evidence>
<feature type="compositionally biased region" description="Acidic residues" evidence="1">
    <location>
        <begin position="191"/>
        <end position="203"/>
    </location>
</feature>
<dbReference type="EMBL" id="PIPP01000002">
    <property type="protein sequence ID" value="RUO37495.1"/>
    <property type="molecule type" value="Genomic_DNA"/>
</dbReference>
<dbReference type="Proteomes" id="UP000286934">
    <property type="component" value="Unassembled WGS sequence"/>
</dbReference>
<gene>
    <name evidence="2" type="ORF">CWE13_05925</name>
</gene>
<reference evidence="3" key="1">
    <citation type="journal article" date="2018" name="Front. Microbiol.">
        <title>Genome-Based Analysis Reveals the Taxonomy and Diversity of the Family Idiomarinaceae.</title>
        <authorList>
            <person name="Liu Y."/>
            <person name="Lai Q."/>
            <person name="Shao Z."/>
        </authorList>
    </citation>
    <scope>NUCLEOTIDE SEQUENCE [LARGE SCALE GENOMIC DNA]</scope>
    <source>
        <strain evidence="3">AIS</strain>
    </source>
</reference>
<comment type="caution">
    <text evidence="2">The sequence shown here is derived from an EMBL/GenBank/DDBJ whole genome shotgun (WGS) entry which is preliminary data.</text>
</comment>
<name>A0A432WUP5_9GAMM</name>
<dbReference type="OrthoDB" id="6398548at2"/>
<dbReference type="PROSITE" id="PS51257">
    <property type="entry name" value="PROKAR_LIPOPROTEIN"/>
    <property type="match status" value="1"/>
</dbReference>
<proteinExistence type="predicted"/>
<organism evidence="2 3">
    <name type="scientific">Aliidiomarina shirensis</name>
    <dbReference type="NCBI Taxonomy" id="1048642"/>
    <lineage>
        <taxon>Bacteria</taxon>
        <taxon>Pseudomonadati</taxon>
        <taxon>Pseudomonadota</taxon>
        <taxon>Gammaproteobacteria</taxon>
        <taxon>Alteromonadales</taxon>
        <taxon>Idiomarinaceae</taxon>
        <taxon>Aliidiomarina</taxon>
    </lineage>
</organism>
<evidence type="ECO:0000313" key="3">
    <source>
        <dbReference type="Proteomes" id="UP000286934"/>
    </source>
</evidence>
<dbReference type="RefSeq" id="WP_126806780.1">
    <property type="nucleotide sequence ID" value="NZ_PIPP01000002.1"/>
</dbReference>
<keyword evidence="3" id="KW-1185">Reference proteome</keyword>
<dbReference type="AlphaFoldDB" id="A0A432WUP5"/>
<evidence type="ECO:0000256" key="1">
    <source>
        <dbReference type="SAM" id="MobiDB-lite"/>
    </source>
</evidence>
<sequence>MNLVRRSIVIASAVFLASCGDAPSRNQSNWPEGELPTIQHQLAVLTEFQLSDWEGCNTDFERGQILGQQGYQNYWVCWGTTSSEHRYAITLLAAPGNETGAQLTLEFLRGHEQGMNALLNTYLRMAGIDDVDQRLRMRSDISRYLITPPDVRTMIQASMTPNRLPLNMGYNMPRSGYTTLQIQARVQPDELPVDEMQEGELPEASESGAAN</sequence>